<evidence type="ECO:0000313" key="2">
    <source>
        <dbReference type="EMBL" id="EXB02358.1"/>
    </source>
</evidence>
<comment type="caution">
    <text evidence="2">The sequence shown here is derived from an EMBL/GenBank/DDBJ whole genome shotgun (WGS) entry which is preliminary data.</text>
</comment>
<dbReference type="RefSeq" id="WP_002123981.1">
    <property type="nucleotide sequence ID" value="NZ_JEWH01000133.1"/>
</dbReference>
<evidence type="ECO:0000259" key="1">
    <source>
        <dbReference type="Pfam" id="PF13476"/>
    </source>
</evidence>
<dbReference type="InterPro" id="IPR027417">
    <property type="entry name" value="P-loop_NTPase"/>
</dbReference>
<sequence length="42" mass="4489">MLTGVYINNVATYSVPTQLDGLKQINFIFGANGSGKTTIVEL</sequence>
<dbReference type="GO" id="GO:0016887">
    <property type="term" value="F:ATP hydrolysis activity"/>
    <property type="evidence" value="ECO:0007669"/>
    <property type="project" value="InterPro"/>
</dbReference>
<dbReference type="GO" id="GO:0006302">
    <property type="term" value="P:double-strand break repair"/>
    <property type="evidence" value="ECO:0007669"/>
    <property type="project" value="InterPro"/>
</dbReference>
<accession>A0A009IEQ1</accession>
<dbReference type="AlphaFoldDB" id="A0A009IEQ1"/>
<dbReference type="SUPFAM" id="SSF52540">
    <property type="entry name" value="P-loop containing nucleoside triphosphate hydrolases"/>
    <property type="match status" value="1"/>
</dbReference>
<gene>
    <name evidence="2" type="ORF">J512_4310</name>
</gene>
<feature type="domain" description="Rad50/SbcC-type AAA" evidence="1">
    <location>
        <begin position="6"/>
        <end position="41"/>
    </location>
</feature>
<dbReference type="InterPro" id="IPR038729">
    <property type="entry name" value="Rad50/SbcC_AAA"/>
</dbReference>
<dbReference type="PATRIC" id="fig|1310613.3.peg.4086"/>
<evidence type="ECO:0000313" key="3">
    <source>
        <dbReference type="Proteomes" id="UP000020595"/>
    </source>
</evidence>
<name>A0A009IEQ1_ACIB9</name>
<dbReference type="EMBL" id="JEWH01000133">
    <property type="protein sequence ID" value="EXB02358.1"/>
    <property type="molecule type" value="Genomic_DNA"/>
</dbReference>
<dbReference type="Gene3D" id="3.40.50.300">
    <property type="entry name" value="P-loop containing nucleotide triphosphate hydrolases"/>
    <property type="match status" value="1"/>
</dbReference>
<dbReference type="Pfam" id="PF13476">
    <property type="entry name" value="AAA_23"/>
    <property type="match status" value="1"/>
</dbReference>
<reference evidence="2 3" key="1">
    <citation type="submission" date="2014-02" db="EMBL/GenBank/DDBJ databases">
        <title>Comparative genomics and transcriptomics to identify genetic mechanisms underlying the emergence of carbapenem resistant Acinetobacter baumannii (CRAb).</title>
        <authorList>
            <person name="Harris A.D."/>
            <person name="Johnson K.J."/>
            <person name="George J."/>
            <person name="Shefchek K."/>
            <person name="Daugherty S.C."/>
            <person name="Parankush S."/>
            <person name="Sadzewicz L."/>
            <person name="Tallon L."/>
            <person name="Sengamalay N."/>
            <person name="Hazen T.H."/>
            <person name="Rasko D.A."/>
        </authorList>
    </citation>
    <scope>NUCLEOTIDE SEQUENCE [LARGE SCALE GENOMIC DNA]</scope>
    <source>
        <strain evidence="2 3">1295743</strain>
    </source>
</reference>
<organism evidence="2 3">
    <name type="scientific">Acinetobacter baumannii (strain 1295743)</name>
    <dbReference type="NCBI Taxonomy" id="1310613"/>
    <lineage>
        <taxon>Bacteria</taxon>
        <taxon>Pseudomonadati</taxon>
        <taxon>Pseudomonadota</taxon>
        <taxon>Gammaproteobacteria</taxon>
        <taxon>Moraxellales</taxon>
        <taxon>Moraxellaceae</taxon>
        <taxon>Acinetobacter</taxon>
        <taxon>Acinetobacter calcoaceticus/baumannii complex</taxon>
    </lineage>
</organism>
<dbReference type="GeneID" id="92798350"/>
<dbReference type="Proteomes" id="UP000020595">
    <property type="component" value="Unassembled WGS sequence"/>
</dbReference>
<proteinExistence type="predicted"/>
<protein>
    <submittedName>
        <fullName evidence="2">AAA domain protein</fullName>
    </submittedName>
</protein>